<dbReference type="Proteomes" id="UP000308549">
    <property type="component" value="Unassembled WGS sequence"/>
</dbReference>
<comment type="similarity">
    <text evidence="2 15">Belongs to the isocitrate and isopropylmalate dehydrogenases family.</text>
</comment>
<evidence type="ECO:0000313" key="18">
    <source>
        <dbReference type="EMBL" id="TKA26683.1"/>
    </source>
</evidence>
<evidence type="ECO:0000256" key="13">
    <source>
        <dbReference type="ARBA" id="ARBA00023211"/>
    </source>
</evidence>
<evidence type="ECO:0000256" key="14">
    <source>
        <dbReference type="ARBA" id="ARBA00023304"/>
    </source>
</evidence>
<keyword evidence="9 16" id="KW-0479">Metal-binding</keyword>
<dbReference type="Gene3D" id="3.40.718.10">
    <property type="entry name" value="Isopropylmalate Dehydrogenase"/>
    <property type="match status" value="1"/>
</dbReference>
<evidence type="ECO:0000256" key="9">
    <source>
        <dbReference type="ARBA" id="ARBA00022723"/>
    </source>
</evidence>
<dbReference type="GO" id="GO:0051287">
    <property type="term" value="F:NAD binding"/>
    <property type="evidence" value="ECO:0007669"/>
    <property type="project" value="InterPro"/>
</dbReference>
<sequence length="550" mass="58821">MPSYNIVVFAGDHCGPEVTAEALKILRTIEKTGSDVKFNFQEHLLGGASIDATGSPLTDEALSAAKAADAVLLGAIGGPKWGTGKVRPEQGLLKLRKEMGTFGNLRPCFFASESLVEQSPLKAEVCRGTNFNIVRELTGGIYFGDRKEDDGSGFALDTEPYSREEIERVTRLAAHLALAEDPPLPVWSLDKANVMATSRLWRKTVTEVMEKEFPQLKIGHHLIDSAAMLMVKNPRALNGVIVTSNLFGDIISDEASVIPGSLGLLPSASLTSSPDGKGKCNGIYEPIHGSAPDISGKGLVNPVAMLLSVGMMLKYSFQQPELAKKVDEAVKTVIDNGVRTKDIGGSASTSEVGDAVAKELEAILKRFSGPYDLSINHLTDLAVYQPSSAGTSLVSKVSLPAGAHLCYLTAHSPIETRDWRTIQTSATTHIEPQSGLLYMNHSCRPSVELHMYSPDATGTYPKTPPGNSGQSVKGVKDVGIAGEVKIARERGVEVGDALTFFYPSTELTMDRAFECTCGAKECLGNVAGAGKLSKEVLQKYFLNDHVAKSL</sequence>
<keyword evidence="13" id="KW-0464">Manganese</keyword>
<comment type="cofactor">
    <cofactor evidence="1">
        <name>Mn(2+)</name>
        <dbReference type="ChEBI" id="CHEBI:29035"/>
    </cofactor>
</comment>
<dbReference type="OrthoDB" id="419183at2759"/>
<evidence type="ECO:0000256" key="11">
    <source>
        <dbReference type="ARBA" id="ARBA00023002"/>
    </source>
</evidence>
<evidence type="ECO:0000313" key="19">
    <source>
        <dbReference type="Proteomes" id="UP000308549"/>
    </source>
</evidence>
<dbReference type="UniPathway" id="UPA00048">
    <property type="reaction ID" value="UER00072"/>
</dbReference>
<keyword evidence="19" id="KW-1185">Reference proteome</keyword>
<keyword evidence="8" id="KW-0808">Transferase</keyword>
<dbReference type="Gene3D" id="2.170.270.10">
    <property type="entry name" value="SET domain"/>
    <property type="match status" value="1"/>
</dbReference>
<evidence type="ECO:0000256" key="15">
    <source>
        <dbReference type="RuleBase" id="RU004443"/>
    </source>
</evidence>
<dbReference type="InterPro" id="IPR019818">
    <property type="entry name" value="IsoCit/isopropylmalate_DH_CS"/>
</dbReference>
<keyword evidence="5 16" id="KW-0432">Leucine biosynthesis</keyword>
<dbReference type="EMBL" id="NAJL01000027">
    <property type="protein sequence ID" value="TKA26683.1"/>
    <property type="molecule type" value="Genomic_DNA"/>
</dbReference>
<evidence type="ECO:0000256" key="4">
    <source>
        <dbReference type="ARBA" id="ARBA00013101"/>
    </source>
</evidence>
<dbReference type="FunFam" id="3.40.718.10:FF:000006">
    <property type="entry name" value="3-isopropylmalate dehydrogenase"/>
    <property type="match status" value="1"/>
</dbReference>
<keyword evidence="7" id="KW-0028">Amino-acid biosynthesis</keyword>
<dbReference type="GO" id="GO:0003862">
    <property type="term" value="F:3-isopropylmalate dehydrogenase activity"/>
    <property type="evidence" value="ECO:0007669"/>
    <property type="project" value="UniProtKB-EC"/>
</dbReference>
<comment type="catalytic activity">
    <reaction evidence="16">
        <text>(2R,3S)-3-isopropylmalate + NAD(+) = 4-methyl-2-oxopentanoate + CO2 + NADH</text>
        <dbReference type="Rhea" id="RHEA:32271"/>
        <dbReference type="ChEBI" id="CHEBI:16526"/>
        <dbReference type="ChEBI" id="CHEBI:17865"/>
        <dbReference type="ChEBI" id="CHEBI:35121"/>
        <dbReference type="ChEBI" id="CHEBI:57540"/>
        <dbReference type="ChEBI" id="CHEBI:57945"/>
        <dbReference type="EC" id="1.1.1.85"/>
    </reaction>
</comment>
<dbReference type="SUPFAM" id="SSF53659">
    <property type="entry name" value="Isocitrate/Isopropylmalate dehydrogenase-like"/>
    <property type="match status" value="1"/>
</dbReference>
<dbReference type="SMART" id="SM01329">
    <property type="entry name" value="Iso_dh"/>
    <property type="match status" value="1"/>
</dbReference>
<dbReference type="InterPro" id="IPR024084">
    <property type="entry name" value="IsoPropMal-DH-like_dom"/>
</dbReference>
<comment type="caution">
    <text evidence="18">The sequence shown here is derived from an EMBL/GenBank/DDBJ whole genome shotgun (WGS) entry which is preliminary data.</text>
</comment>
<evidence type="ECO:0000256" key="3">
    <source>
        <dbReference type="ARBA" id="ARBA00011738"/>
    </source>
</evidence>
<evidence type="ECO:0000256" key="6">
    <source>
        <dbReference type="ARBA" id="ARBA00022603"/>
    </source>
</evidence>
<dbReference type="InterPro" id="IPR046341">
    <property type="entry name" value="SET_dom_sf"/>
</dbReference>
<evidence type="ECO:0000256" key="7">
    <source>
        <dbReference type="ARBA" id="ARBA00022605"/>
    </source>
</evidence>
<evidence type="ECO:0000256" key="1">
    <source>
        <dbReference type="ARBA" id="ARBA00001936"/>
    </source>
</evidence>
<dbReference type="PROSITE" id="PS00470">
    <property type="entry name" value="IDH_IMDH"/>
    <property type="match status" value="1"/>
</dbReference>
<comment type="pathway">
    <text evidence="16">Amino-acid biosynthesis; L-leucine biosynthesis; L-leucine from 3-methyl-2-oxobutanoate: step 3/4.</text>
</comment>
<name>A0A4U0TWB2_9PEZI</name>
<dbReference type="PANTHER" id="PTHR42979:SF1">
    <property type="entry name" value="3-ISOPROPYLMALATE DEHYDROGENASE"/>
    <property type="match status" value="1"/>
</dbReference>
<dbReference type="GO" id="GO:0005829">
    <property type="term" value="C:cytosol"/>
    <property type="evidence" value="ECO:0007669"/>
    <property type="project" value="TreeGrafter"/>
</dbReference>
<reference evidence="18 19" key="1">
    <citation type="submission" date="2017-03" db="EMBL/GenBank/DDBJ databases">
        <title>Genomes of endolithic fungi from Antarctica.</title>
        <authorList>
            <person name="Coleine C."/>
            <person name="Masonjones S."/>
            <person name="Stajich J.E."/>
        </authorList>
    </citation>
    <scope>NUCLEOTIDE SEQUENCE [LARGE SCALE GENOMIC DNA]</scope>
    <source>
        <strain evidence="18 19">CCFEE 6315</strain>
    </source>
</reference>
<dbReference type="AlphaFoldDB" id="A0A4U0TWB2"/>
<gene>
    <name evidence="18" type="ORF">B0A50_04791</name>
</gene>
<comment type="cofactor">
    <cofactor evidence="16">
        <name>Mg(2+)</name>
        <dbReference type="ChEBI" id="CHEBI:18420"/>
    </cofactor>
    <cofactor evidence="16">
        <name>Mn(2+)</name>
        <dbReference type="ChEBI" id="CHEBI:29035"/>
    </cofactor>
    <text evidence="16">Binds 1 Mg(2+) or Mn(2+) ion per subunit.</text>
</comment>
<keyword evidence="6" id="KW-0489">Methyltransferase</keyword>
<evidence type="ECO:0000256" key="2">
    <source>
        <dbReference type="ARBA" id="ARBA00007769"/>
    </source>
</evidence>
<accession>A0A4U0TWB2</accession>
<evidence type="ECO:0000256" key="10">
    <source>
        <dbReference type="ARBA" id="ARBA00022842"/>
    </source>
</evidence>
<keyword evidence="10" id="KW-0460">Magnesium</keyword>
<keyword evidence="12 16" id="KW-0520">NAD</keyword>
<feature type="domain" description="Post-SET" evidence="17">
    <location>
        <begin position="511"/>
        <end position="527"/>
    </location>
</feature>
<dbReference type="SUPFAM" id="SSF82199">
    <property type="entry name" value="SET domain"/>
    <property type="match status" value="1"/>
</dbReference>
<comment type="function">
    <text evidence="16">Catalyzes the oxidation of 3-carboxy-2-hydroxy-4-methylpentanoate (3-isopropylmalate) to 3-carboxy-4-methyl-2-oxopentanoate. The product decarboxylates to 4-methyl-2 oxopentanoate.</text>
</comment>
<dbReference type="PANTHER" id="PTHR42979">
    <property type="entry name" value="3-ISOPROPYLMALATE DEHYDROGENASE"/>
    <property type="match status" value="1"/>
</dbReference>
<protein>
    <recommendedName>
        <fullName evidence="4 16">3-isopropylmalate dehydrogenase</fullName>
        <ecNumber evidence="4 16">1.1.1.85</ecNumber>
    </recommendedName>
</protein>
<evidence type="ECO:0000259" key="17">
    <source>
        <dbReference type="PROSITE" id="PS50868"/>
    </source>
</evidence>
<evidence type="ECO:0000256" key="8">
    <source>
        <dbReference type="ARBA" id="ARBA00022679"/>
    </source>
</evidence>
<keyword evidence="11 15" id="KW-0560">Oxidoreductase</keyword>
<dbReference type="GO" id="GO:0032259">
    <property type="term" value="P:methylation"/>
    <property type="evidence" value="ECO:0007669"/>
    <property type="project" value="UniProtKB-KW"/>
</dbReference>
<dbReference type="InterPro" id="IPR003616">
    <property type="entry name" value="Post-SET_dom"/>
</dbReference>
<dbReference type="InterPro" id="IPR004429">
    <property type="entry name" value="Isopropylmalate_DH"/>
</dbReference>
<dbReference type="Pfam" id="PF00180">
    <property type="entry name" value="Iso_dh"/>
    <property type="match status" value="1"/>
</dbReference>
<evidence type="ECO:0000256" key="5">
    <source>
        <dbReference type="ARBA" id="ARBA00022430"/>
    </source>
</evidence>
<dbReference type="GO" id="GO:0000287">
    <property type="term" value="F:magnesium ion binding"/>
    <property type="evidence" value="ECO:0007669"/>
    <property type="project" value="InterPro"/>
</dbReference>
<proteinExistence type="inferred from homology"/>
<dbReference type="NCBIfam" id="TIGR00169">
    <property type="entry name" value="leuB"/>
    <property type="match status" value="1"/>
</dbReference>
<dbReference type="PROSITE" id="PS50868">
    <property type="entry name" value="POST_SET"/>
    <property type="match status" value="1"/>
</dbReference>
<comment type="subunit">
    <text evidence="3 16">Homodimer.</text>
</comment>
<dbReference type="GO" id="GO:0009098">
    <property type="term" value="P:L-leucine biosynthetic process"/>
    <property type="evidence" value="ECO:0007669"/>
    <property type="project" value="UniProtKB-UniPathway"/>
</dbReference>
<dbReference type="EC" id="1.1.1.85" evidence="4 16"/>
<keyword evidence="14 16" id="KW-0100">Branched-chain amino acid biosynthesis</keyword>
<organism evidence="18 19">
    <name type="scientific">Salinomyces thailandicus</name>
    <dbReference type="NCBI Taxonomy" id="706561"/>
    <lineage>
        <taxon>Eukaryota</taxon>
        <taxon>Fungi</taxon>
        <taxon>Dikarya</taxon>
        <taxon>Ascomycota</taxon>
        <taxon>Pezizomycotina</taxon>
        <taxon>Dothideomycetes</taxon>
        <taxon>Dothideomycetidae</taxon>
        <taxon>Mycosphaerellales</taxon>
        <taxon>Teratosphaeriaceae</taxon>
        <taxon>Salinomyces</taxon>
    </lineage>
</organism>
<evidence type="ECO:0000256" key="12">
    <source>
        <dbReference type="ARBA" id="ARBA00023027"/>
    </source>
</evidence>
<dbReference type="GO" id="GO:0008168">
    <property type="term" value="F:methyltransferase activity"/>
    <property type="evidence" value="ECO:0007669"/>
    <property type="project" value="UniProtKB-KW"/>
</dbReference>
<evidence type="ECO:0000256" key="16">
    <source>
        <dbReference type="RuleBase" id="RU004445"/>
    </source>
</evidence>